<dbReference type="SUPFAM" id="SSF51182">
    <property type="entry name" value="RmlC-like cupins"/>
    <property type="match status" value="1"/>
</dbReference>
<feature type="domain" description="ChrR-like cupin" evidence="1">
    <location>
        <begin position="111"/>
        <end position="197"/>
    </location>
</feature>
<proteinExistence type="predicted"/>
<dbReference type="RefSeq" id="WP_058319964.1">
    <property type="nucleotide sequence ID" value="NZ_CYSF01000018.1"/>
</dbReference>
<dbReference type="InterPro" id="IPR025979">
    <property type="entry name" value="ChrR-like_cupin_dom"/>
</dbReference>
<reference evidence="2 3" key="1">
    <citation type="submission" date="2015-09" db="EMBL/GenBank/DDBJ databases">
        <authorList>
            <consortium name="Swine Surveillance"/>
        </authorList>
    </citation>
    <scope>NUCLEOTIDE SEQUENCE [LARGE SCALE GENOMIC DNA]</scope>
    <source>
        <strain evidence="2 3">CECT 8383</strain>
    </source>
</reference>
<protein>
    <submittedName>
        <fullName evidence="2">Transcriptional activator ChrR</fullName>
    </submittedName>
</protein>
<dbReference type="EMBL" id="CYSF01000018">
    <property type="protein sequence ID" value="CUH85911.1"/>
    <property type="molecule type" value="Genomic_DNA"/>
</dbReference>
<dbReference type="STRING" id="340021.TM5383_03154"/>
<dbReference type="Gene3D" id="1.10.10.1320">
    <property type="entry name" value="Anti-sigma factor, zinc-finger domain"/>
    <property type="match status" value="1"/>
</dbReference>
<dbReference type="InterPro" id="IPR041916">
    <property type="entry name" value="Anti_sigma_zinc_sf"/>
</dbReference>
<name>A0A0P1GSU6_9RHOB</name>
<dbReference type="InterPro" id="IPR014710">
    <property type="entry name" value="RmlC-like_jellyroll"/>
</dbReference>
<dbReference type="CDD" id="cd20301">
    <property type="entry name" value="cupin_ChrR"/>
    <property type="match status" value="1"/>
</dbReference>
<dbReference type="Gene3D" id="2.60.120.10">
    <property type="entry name" value="Jelly Rolls"/>
    <property type="match status" value="1"/>
</dbReference>
<gene>
    <name evidence="2" type="primary">chrR</name>
    <name evidence="2" type="ORF">TM5383_03154</name>
</gene>
<dbReference type="Pfam" id="PF12973">
    <property type="entry name" value="Cupin_7"/>
    <property type="match status" value="1"/>
</dbReference>
<dbReference type="OrthoDB" id="2988517at2"/>
<dbReference type="NCBIfam" id="TIGR02451">
    <property type="entry name" value="anti_sig_ChrR"/>
    <property type="match status" value="1"/>
</dbReference>
<evidence type="ECO:0000313" key="3">
    <source>
        <dbReference type="Proteomes" id="UP000051681"/>
    </source>
</evidence>
<keyword evidence="3" id="KW-1185">Reference proteome</keyword>
<organism evidence="2 3">
    <name type="scientific">Thalassovita mediterranea</name>
    <dbReference type="NCBI Taxonomy" id="340021"/>
    <lineage>
        <taxon>Bacteria</taxon>
        <taxon>Pseudomonadati</taxon>
        <taxon>Pseudomonadota</taxon>
        <taxon>Alphaproteobacteria</taxon>
        <taxon>Rhodobacterales</taxon>
        <taxon>Roseobacteraceae</taxon>
        <taxon>Thalassovita</taxon>
    </lineage>
</organism>
<dbReference type="Proteomes" id="UP000051681">
    <property type="component" value="Unassembled WGS sequence"/>
</dbReference>
<evidence type="ECO:0000259" key="1">
    <source>
        <dbReference type="Pfam" id="PF12973"/>
    </source>
</evidence>
<evidence type="ECO:0000313" key="2">
    <source>
        <dbReference type="EMBL" id="CUH85911.1"/>
    </source>
</evidence>
<sequence length="218" mass="23234">MTAITQHTPDALLAAYAAGSLPPVFAMVVASHISICGECRAALESHHAMGGAVLDTCAESKLSDGFKSNLMAQLDLPMEQAISRPAPQPIAKPHSVYPAPLMELLKNKPPRWRSLGLGMKQAILSADEGGSLRLLHIPAGQAVPDHGHNGMELTLVLQGSFSDETGRFARGDLEVADEDLEHTPVADAGDPCICLAATDAPLRFNSLMPRLFQPIFRI</sequence>
<dbReference type="AlphaFoldDB" id="A0A0P1GSU6"/>
<accession>A0A0P1GSU6</accession>
<dbReference type="InterPro" id="IPR011051">
    <property type="entry name" value="RmlC_Cupin_sf"/>
</dbReference>
<dbReference type="InterPro" id="IPR012807">
    <property type="entry name" value="Anti-sigma_ChrR"/>
</dbReference>